<reference evidence="5" key="1">
    <citation type="submission" date="2021-09" db="EMBL/GenBank/DDBJ databases">
        <title>Network and meta-omics reveal the key degrader and cooperation patterns in an efficient 1,4-dioxane-degrading microbial community.</title>
        <authorList>
            <person name="Dai C."/>
        </authorList>
    </citation>
    <scope>NUCLEOTIDE SEQUENCE</scope>
    <source>
        <strain evidence="5">ZM13</strain>
    </source>
</reference>
<keyword evidence="3" id="KW-0804">Transcription</keyword>
<protein>
    <submittedName>
        <fullName evidence="5">GntR family transcriptional regulator</fullName>
    </submittedName>
</protein>
<dbReference type="GO" id="GO:0003700">
    <property type="term" value="F:DNA-binding transcription factor activity"/>
    <property type="evidence" value="ECO:0007669"/>
    <property type="project" value="InterPro"/>
</dbReference>
<dbReference type="Proteomes" id="UP000831684">
    <property type="component" value="Chromosome"/>
</dbReference>
<keyword evidence="1" id="KW-0805">Transcription regulation</keyword>
<dbReference type="SMART" id="SM00345">
    <property type="entry name" value="HTH_GNTR"/>
    <property type="match status" value="1"/>
</dbReference>
<dbReference type="RefSeq" id="WP_244379593.1">
    <property type="nucleotide sequence ID" value="NZ_CP083239.1"/>
</dbReference>
<dbReference type="GO" id="GO:0003677">
    <property type="term" value="F:DNA binding"/>
    <property type="evidence" value="ECO:0007669"/>
    <property type="project" value="UniProtKB-KW"/>
</dbReference>
<proteinExistence type="predicted"/>
<accession>A0A9E7CW31</accession>
<evidence type="ECO:0000313" key="5">
    <source>
        <dbReference type="EMBL" id="UOK71948.1"/>
    </source>
</evidence>
<dbReference type="SMART" id="SM00895">
    <property type="entry name" value="FCD"/>
    <property type="match status" value="1"/>
</dbReference>
<dbReference type="Gene3D" id="1.10.10.10">
    <property type="entry name" value="Winged helix-like DNA-binding domain superfamily/Winged helix DNA-binding domain"/>
    <property type="match status" value="1"/>
</dbReference>
<feature type="domain" description="HTH gntR-type" evidence="4">
    <location>
        <begin position="10"/>
        <end position="78"/>
    </location>
</feature>
<sequence length="242" mass="26805">MLDIEPIRRRRIYEDVAERLQQLMLDGTLGEGDALPSERELMEQFKVGRPAIREALLSLQKAGLVSIANGERARVARPDPKHFIHELSASVRAYLAQPAGMAHFQNARLHLELALTRHAAREAGPADIARIGDALARNRRDLGDRAAFEASDIAFHYQIVLVAQNPLFNGLHQAVVQWLSQQRKVTLQVAEAKELALAYHERIYDGIAAHDADAAEAAMRAHLEAVETFYWERAPGGLSAAG</sequence>
<dbReference type="AlphaFoldDB" id="A0A9E7CW31"/>
<dbReference type="Pfam" id="PF07729">
    <property type="entry name" value="FCD"/>
    <property type="match status" value="1"/>
</dbReference>
<organism evidence="5 6">
    <name type="scientific">Ancylobacter polymorphus</name>
    <dbReference type="NCBI Taxonomy" id="223390"/>
    <lineage>
        <taxon>Bacteria</taxon>
        <taxon>Pseudomonadati</taxon>
        <taxon>Pseudomonadota</taxon>
        <taxon>Alphaproteobacteria</taxon>
        <taxon>Hyphomicrobiales</taxon>
        <taxon>Xanthobacteraceae</taxon>
        <taxon>Ancylobacter</taxon>
    </lineage>
</organism>
<name>A0A9E7CW31_9HYPH</name>
<evidence type="ECO:0000256" key="3">
    <source>
        <dbReference type="ARBA" id="ARBA00023163"/>
    </source>
</evidence>
<evidence type="ECO:0000313" key="6">
    <source>
        <dbReference type="Proteomes" id="UP000831684"/>
    </source>
</evidence>
<evidence type="ECO:0000259" key="4">
    <source>
        <dbReference type="PROSITE" id="PS50949"/>
    </source>
</evidence>
<keyword evidence="2" id="KW-0238">DNA-binding</keyword>
<dbReference type="InterPro" id="IPR036390">
    <property type="entry name" value="WH_DNA-bd_sf"/>
</dbReference>
<gene>
    <name evidence="5" type="ORF">K9D25_04315</name>
</gene>
<dbReference type="InterPro" id="IPR011711">
    <property type="entry name" value="GntR_C"/>
</dbReference>
<evidence type="ECO:0000256" key="1">
    <source>
        <dbReference type="ARBA" id="ARBA00023015"/>
    </source>
</evidence>
<evidence type="ECO:0000256" key="2">
    <source>
        <dbReference type="ARBA" id="ARBA00023125"/>
    </source>
</evidence>
<dbReference type="SUPFAM" id="SSF46785">
    <property type="entry name" value="Winged helix' DNA-binding domain"/>
    <property type="match status" value="1"/>
</dbReference>
<dbReference type="InterPro" id="IPR036388">
    <property type="entry name" value="WH-like_DNA-bd_sf"/>
</dbReference>
<dbReference type="KEGG" id="apol:K9D25_04315"/>
<dbReference type="PANTHER" id="PTHR43537:SF53">
    <property type="entry name" value="HTH-TYPE TRANSCRIPTIONAL REPRESSOR NANR"/>
    <property type="match status" value="1"/>
</dbReference>
<dbReference type="CDD" id="cd07377">
    <property type="entry name" value="WHTH_GntR"/>
    <property type="match status" value="1"/>
</dbReference>
<dbReference type="Gene3D" id="1.20.120.530">
    <property type="entry name" value="GntR ligand-binding domain-like"/>
    <property type="match status" value="1"/>
</dbReference>
<dbReference type="InterPro" id="IPR008920">
    <property type="entry name" value="TF_FadR/GntR_C"/>
</dbReference>
<dbReference type="InterPro" id="IPR000524">
    <property type="entry name" value="Tscrpt_reg_HTH_GntR"/>
</dbReference>
<dbReference type="PANTHER" id="PTHR43537">
    <property type="entry name" value="TRANSCRIPTIONAL REGULATOR, GNTR FAMILY"/>
    <property type="match status" value="1"/>
</dbReference>
<dbReference type="SUPFAM" id="SSF48008">
    <property type="entry name" value="GntR ligand-binding domain-like"/>
    <property type="match status" value="1"/>
</dbReference>
<dbReference type="PRINTS" id="PR00035">
    <property type="entry name" value="HTHGNTR"/>
</dbReference>
<dbReference type="Pfam" id="PF00392">
    <property type="entry name" value="GntR"/>
    <property type="match status" value="1"/>
</dbReference>
<dbReference type="EMBL" id="CP083239">
    <property type="protein sequence ID" value="UOK71948.1"/>
    <property type="molecule type" value="Genomic_DNA"/>
</dbReference>
<dbReference type="PROSITE" id="PS50949">
    <property type="entry name" value="HTH_GNTR"/>
    <property type="match status" value="1"/>
</dbReference>